<gene>
    <name evidence="1" type="ORF">M407DRAFT_31288</name>
</gene>
<dbReference type="AlphaFoldDB" id="A0A0C3PVP1"/>
<evidence type="ECO:0000313" key="1">
    <source>
        <dbReference type="EMBL" id="KIO19040.1"/>
    </source>
</evidence>
<dbReference type="HOGENOM" id="CLU_3089013_0_0_1"/>
<proteinExistence type="predicted"/>
<keyword evidence="2" id="KW-1185">Reference proteome</keyword>
<organism evidence="1 2">
    <name type="scientific">Tulasnella calospora MUT 4182</name>
    <dbReference type="NCBI Taxonomy" id="1051891"/>
    <lineage>
        <taxon>Eukaryota</taxon>
        <taxon>Fungi</taxon>
        <taxon>Dikarya</taxon>
        <taxon>Basidiomycota</taxon>
        <taxon>Agaricomycotina</taxon>
        <taxon>Agaricomycetes</taxon>
        <taxon>Cantharellales</taxon>
        <taxon>Tulasnellaceae</taxon>
        <taxon>Tulasnella</taxon>
    </lineage>
</organism>
<reference evidence="1 2" key="1">
    <citation type="submission" date="2014-04" db="EMBL/GenBank/DDBJ databases">
        <authorList>
            <consortium name="DOE Joint Genome Institute"/>
            <person name="Kuo A."/>
            <person name="Girlanda M."/>
            <person name="Perotto S."/>
            <person name="Kohler A."/>
            <person name="Nagy L.G."/>
            <person name="Floudas D."/>
            <person name="Copeland A."/>
            <person name="Barry K.W."/>
            <person name="Cichocki N."/>
            <person name="Veneault-Fourrey C."/>
            <person name="LaButti K."/>
            <person name="Lindquist E.A."/>
            <person name="Lipzen A."/>
            <person name="Lundell T."/>
            <person name="Morin E."/>
            <person name="Murat C."/>
            <person name="Sun H."/>
            <person name="Tunlid A."/>
            <person name="Henrissat B."/>
            <person name="Grigoriev I.V."/>
            <person name="Hibbett D.S."/>
            <person name="Martin F."/>
            <person name="Nordberg H.P."/>
            <person name="Cantor M.N."/>
            <person name="Hua S.X."/>
        </authorList>
    </citation>
    <scope>NUCLEOTIDE SEQUENCE [LARGE SCALE GENOMIC DNA]</scope>
    <source>
        <strain evidence="1 2">MUT 4182</strain>
    </source>
</reference>
<reference evidence="2" key="2">
    <citation type="submission" date="2015-01" db="EMBL/GenBank/DDBJ databases">
        <title>Evolutionary Origins and Diversification of the Mycorrhizal Mutualists.</title>
        <authorList>
            <consortium name="DOE Joint Genome Institute"/>
            <consortium name="Mycorrhizal Genomics Consortium"/>
            <person name="Kohler A."/>
            <person name="Kuo A."/>
            <person name="Nagy L.G."/>
            <person name="Floudas D."/>
            <person name="Copeland A."/>
            <person name="Barry K.W."/>
            <person name="Cichocki N."/>
            <person name="Veneault-Fourrey C."/>
            <person name="LaButti K."/>
            <person name="Lindquist E.A."/>
            <person name="Lipzen A."/>
            <person name="Lundell T."/>
            <person name="Morin E."/>
            <person name="Murat C."/>
            <person name="Riley R."/>
            <person name="Ohm R."/>
            <person name="Sun H."/>
            <person name="Tunlid A."/>
            <person name="Henrissat B."/>
            <person name="Grigoriev I.V."/>
            <person name="Hibbett D.S."/>
            <person name="Martin F."/>
        </authorList>
    </citation>
    <scope>NUCLEOTIDE SEQUENCE [LARGE SCALE GENOMIC DNA]</scope>
    <source>
        <strain evidence="2">MUT 4182</strain>
    </source>
</reference>
<evidence type="ECO:0000313" key="2">
    <source>
        <dbReference type="Proteomes" id="UP000054248"/>
    </source>
</evidence>
<protein>
    <submittedName>
        <fullName evidence="1">Uncharacterized protein</fullName>
    </submittedName>
</protein>
<dbReference type="EMBL" id="KN823244">
    <property type="protein sequence ID" value="KIO19040.1"/>
    <property type="molecule type" value="Genomic_DNA"/>
</dbReference>
<dbReference type="Proteomes" id="UP000054248">
    <property type="component" value="Unassembled WGS sequence"/>
</dbReference>
<name>A0A0C3PVP1_9AGAM</name>
<sequence length="52" mass="5568">MPLTTGGTPAGLVRGGLSSYPGDFNARYPWSSMHRHFRDPSLHLALLNSGGN</sequence>
<accession>A0A0C3PVP1</accession>